<comment type="caution">
    <text evidence="1">The sequence shown here is derived from an EMBL/GenBank/DDBJ whole genome shotgun (WGS) entry which is preliminary data.</text>
</comment>
<organism evidence="1 2">
    <name type="scientific">Cymbomonas tetramitiformis</name>
    <dbReference type="NCBI Taxonomy" id="36881"/>
    <lineage>
        <taxon>Eukaryota</taxon>
        <taxon>Viridiplantae</taxon>
        <taxon>Chlorophyta</taxon>
        <taxon>Pyramimonadophyceae</taxon>
        <taxon>Pyramimonadales</taxon>
        <taxon>Pyramimonadaceae</taxon>
        <taxon>Cymbomonas</taxon>
    </lineage>
</organism>
<name>A0AAE0BS66_9CHLO</name>
<keyword evidence="2" id="KW-1185">Reference proteome</keyword>
<dbReference type="AlphaFoldDB" id="A0AAE0BS66"/>
<accession>A0AAE0BS66</accession>
<evidence type="ECO:0000313" key="2">
    <source>
        <dbReference type="Proteomes" id="UP001190700"/>
    </source>
</evidence>
<sequence>MPTISVAPKDFENVKSLESLPEKEDVWQCYVHQLRTWVSSSSNEIVRPYLMLVISVQSGAFLSTTVADEDGNTNILAQSAQPSTSQVLSFLKRVMEDPRCLNSSMASKDRKKGRPSKILFADTATAHLHRGQPDKWEKESACSYVGEARAILADVGIESNFAPVPSEMLAGIVRGQIEHAHQPEELRASLAMLPGLVQCQGFTPTFGKELFAAAKKFYSAKPWTKLPPAARRPIKVSFPIATDDEGNVYRSQGYAALIGQQQGEEESLGLALYKKEDVAWKAISQSSRGDQETPAADEASMMGHSLLYFPMQEFPFEDLECAEWYGWEVQSPSAWPLFVKVAADDAENAEDDAPAQAGVWHRPLASGGIRPLRSCCYARAPELLLEGSNDSVSERTCQQRVLQ</sequence>
<evidence type="ECO:0000313" key="1">
    <source>
        <dbReference type="EMBL" id="KAK3241125.1"/>
    </source>
</evidence>
<protein>
    <submittedName>
        <fullName evidence="1">Uncharacterized protein</fullName>
    </submittedName>
</protein>
<reference evidence="1 2" key="1">
    <citation type="journal article" date="2015" name="Genome Biol. Evol.">
        <title>Comparative Genomics of a Bacterivorous Green Alga Reveals Evolutionary Causalities and Consequences of Phago-Mixotrophic Mode of Nutrition.</title>
        <authorList>
            <person name="Burns J.A."/>
            <person name="Paasch A."/>
            <person name="Narechania A."/>
            <person name="Kim E."/>
        </authorList>
    </citation>
    <scope>NUCLEOTIDE SEQUENCE [LARGE SCALE GENOMIC DNA]</scope>
    <source>
        <strain evidence="1 2">PLY_AMNH</strain>
    </source>
</reference>
<dbReference type="Proteomes" id="UP001190700">
    <property type="component" value="Unassembled WGS sequence"/>
</dbReference>
<dbReference type="EMBL" id="LGRX02033466">
    <property type="protein sequence ID" value="KAK3241125.1"/>
    <property type="molecule type" value="Genomic_DNA"/>
</dbReference>
<proteinExistence type="predicted"/>
<gene>
    <name evidence="1" type="ORF">CYMTET_49086</name>
</gene>